<evidence type="ECO:0000313" key="4">
    <source>
        <dbReference type="Proteomes" id="UP001057375"/>
    </source>
</evidence>
<evidence type="ECO:0000313" key="3">
    <source>
        <dbReference type="EMBL" id="GKT35818.1"/>
    </source>
</evidence>
<reference evidence="3" key="1">
    <citation type="submission" date="2022-03" db="EMBL/GenBank/DDBJ databases">
        <title>Draft genome sequence of Aduncisulcus paluster, a free-living microaerophilic Fornicata.</title>
        <authorList>
            <person name="Yuyama I."/>
            <person name="Kume K."/>
            <person name="Tamura T."/>
            <person name="Inagaki Y."/>
            <person name="Hashimoto T."/>
        </authorList>
    </citation>
    <scope>NUCLEOTIDE SEQUENCE</scope>
    <source>
        <strain evidence="3">NY0171</strain>
    </source>
</reference>
<comment type="caution">
    <text evidence="3">The sequence shown here is derived from an EMBL/GenBank/DDBJ whole genome shotgun (WGS) entry which is preliminary data.</text>
</comment>
<feature type="compositionally biased region" description="Low complexity" evidence="1">
    <location>
        <begin position="38"/>
        <end position="47"/>
    </location>
</feature>
<sequence>MAEKEERERRDYEKQKKKSHETAKHPSELTGHSQLLFSASSSSSSVSPFHLKDREIEDRGYPSAEKVEDITYPLDAFNENRLREKDAIQRKIEDDKKLLPCPLPLGWVCMFSEKEKRKVYINAKERFVTFQNPTIEEDSSMK</sequence>
<feature type="compositionally biased region" description="Basic and acidic residues" evidence="1">
    <location>
        <begin position="50"/>
        <end position="64"/>
    </location>
</feature>
<dbReference type="InterPro" id="IPR001202">
    <property type="entry name" value="WW_dom"/>
</dbReference>
<feature type="region of interest" description="Disordered" evidence="1">
    <location>
        <begin position="1"/>
        <end position="64"/>
    </location>
</feature>
<dbReference type="EMBL" id="BQXS01011076">
    <property type="protein sequence ID" value="GKT35818.1"/>
    <property type="molecule type" value="Genomic_DNA"/>
</dbReference>
<protein>
    <recommendedName>
        <fullName evidence="2">WW domain-containing protein</fullName>
    </recommendedName>
</protein>
<accession>A0ABQ5KVW5</accession>
<feature type="compositionally biased region" description="Basic and acidic residues" evidence="1">
    <location>
        <begin position="1"/>
        <end position="27"/>
    </location>
</feature>
<dbReference type="PROSITE" id="PS50020">
    <property type="entry name" value="WW_DOMAIN_2"/>
    <property type="match status" value="1"/>
</dbReference>
<keyword evidence="4" id="KW-1185">Reference proteome</keyword>
<feature type="domain" description="WW" evidence="2">
    <location>
        <begin position="101"/>
        <end position="135"/>
    </location>
</feature>
<dbReference type="Proteomes" id="UP001057375">
    <property type="component" value="Unassembled WGS sequence"/>
</dbReference>
<proteinExistence type="predicted"/>
<gene>
    <name evidence="3" type="ORF">ADUPG1_008897</name>
</gene>
<organism evidence="3 4">
    <name type="scientific">Aduncisulcus paluster</name>
    <dbReference type="NCBI Taxonomy" id="2918883"/>
    <lineage>
        <taxon>Eukaryota</taxon>
        <taxon>Metamonada</taxon>
        <taxon>Carpediemonas-like organisms</taxon>
        <taxon>Aduncisulcus</taxon>
    </lineage>
</organism>
<evidence type="ECO:0000256" key="1">
    <source>
        <dbReference type="SAM" id="MobiDB-lite"/>
    </source>
</evidence>
<name>A0ABQ5KVW5_9EUKA</name>
<evidence type="ECO:0000259" key="2">
    <source>
        <dbReference type="PROSITE" id="PS50020"/>
    </source>
</evidence>